<organism evidence="1 2">
    <name type="scientific">Uliginosibacterium flavum</name>
    <dbReference type="NCBI Taxonomy" id="1396831"/>
    <lineage>
        <taxon>Bacteria</taxon>
        <taxon>Pseudomonadati</taxon>
        <taxon>Pseudomonadota</taxon>
        <taxon>Betaproteobacteria</taxon>
        <taxon>Rhodocyclales</taxon>
        <taxon>Zoogloeaceae</taxon>
        <taxon>Uliginosibacterium</taxon>
    </lineage>
</organism>
<comment type="caution">
    <text evidence="1">The sequence shown here is derived from an EMBL/GenBank/DDBJ whole genome shotgun (WGS) entry which is preliminary data.</text>
</comment>
<dbReference type="EMBL" id="JBEWZI010000013">
    <property type="protein sequence ID" value="MET7015090.1"/>
    <property type="molecule type" value="Genomic_DNA"/>
</dbReference>
<reference evidence="1 2" key="1">
    <citation type="submission" date="2024-07" db="EMBL/GenBank/DDBJ databases">
        <title>Uliginosibacterium flavum JJ3220;KACC:17644.</title>
        <authorList>
            <person name="Kim M.K."/>
        </authorList>
    </citation>
    <scope>NUCLEOTIDE SEQUENCE [LARGE SCALE GENOMIC DNA]</scope>
    <source>
        <strain evidence="1 2">KACC:17644</strain>
    </source>
</reference>
<dbReference type="RefSeq" id="WP_354601552.1">
    <property type="nucleotide sequence ID" value="NZ_JBEWZI010000013.1"/>
</dbReference>
<evidence type="ECO:0000313" key="1">
    <source>
        <dbReference type="EMBL" id="MET7015090.1"/>
    </source>
</evidence>
<accession>A0ABV2TNK1</accession>
<proteinExistence type="predicted"/>
<protein>
    <submittedName>
        <fullName evidence="1">Uncharacterized protein</fullName>
    </submittedName>
</protein>
<dbReference type="Proteomes" id="UP001549691">
    <property type="component" value="Unassembled WGS sequence"/>
</dbReference>
<sequence>MVPTFGLFEFEPARKAFVSVEDQERAGYLNEVVLNSTQFGSGNWNESEARQAALHSLINQF</sequence>
<keyword evidence="2" id="KW-1185">Reference proteome</keyword>
<evidence type="ECO:0000313" key="2">
    <source>
        <dbReference type="Proteomes" id="UP001549691"/>
    </source>
</evidence>
<name>A0ABV2TNK1_9RHOO</name>
<gene>
    <name evidence="1" type="ORF">ABXR19_12880</name>
</gene>